<gene>
    <name evidence="2" type="ORF">H4R34_002682</name>
</gene>
<keyword evidence="1" id="KW-0472">Membrane</keyword>
<proteinExistence type="predicted"/>
<keyword evidence="1" id="KW-0812">Transmembrane</keyword>
<sequence>MRSLFHSSWRHFNPRFHGTWPGRRVAYAPQSLAQRSLTSASSASSSSSQVRGWRRYANRLRNQPTSHVLAFALLHEITAIVPLVGLYWLLSTASWQLPMPERYYEEAMTRAERILQRYGWGGASPVQGAGSEETVSSSWTPNPTVVLHLATAYGITKLLLPVRLLLCTVLTPITARVVIHPLGQHGQALARKLFRVPASGPTK</sequence>
<dbReference type="EMBL" id="JANBQB010000200">
    <property type="protein sequence ID" value="KAJ1979810.1"/>
    <property type="molecule type" value="Genomic_DNA"/>
</dbReference>
<protein>
    <submittedName>
        <fullName evidence="2">Uncharacterized protein</fullName>
    </submittedName>
</protein>
<accession>A0A9W8B7N9</accession>
<dbReference type="PANTHER" id="PTHR28002:SF1">
    <property type="entry name" value="MIOREX COMPLEX COMPONENT 11"/>
    <property type="match status" value="1"/>
</dbReference>
<name>A0A9W8B7N9_9FUNG</name>
<dbReference type="PANTHER" id="PTHR28002">
    <property type="entry name" value="MIOREX COMPLEX COMPONENT 11"/>
    <property type="match status" value="1"/>
</dbReference>
<dbReference type="OrthoDB" id="5580261at2759"/>
<comment type="caution">
    <text evidence="2">The sequence shown here is derived from an EMBL/GenBank/DDBJ whole genome shotgun (WGS) entry which is preliminary data.</text>
</comment>
<dbReference type="InterPro" id="IPR018811">
    <property type="entry name" value="MRX11"/>
</dbReference>
<organism evidence="2 3">
    <name type="scientific">Dimargaris verticillata</name>
    <dbReference type="NCBI Taxonomy" id="2761393"/>
    <lineage>
        <taxon>Eukaryota</taxon>
        <taxon>Fungi</taxon>
        <taxon>Fungi incertae sedis</taxon>
        <taxon>Zoopagomycota</taxon>
        <taxon>Kickxellomycotina</taxon>
        <taxon>Dimargaritomycetes</taxon>
        <taxon>Dimargaritales</taxon>
        <taxon>Dimargaritaceae</taxon>
        <taxon>Dimargaris</taxon>
    </lineage>
</organism>
<dbReference type="AlphaFoldDB" id="A0A9W8B7N9"/>
<feature type="transmembrane region" description="Helical" evidence="1">
    <location>
        <begin position="68"/>
        <end position="90"/>
    </location>
</feature>
<feature type="transmembrane region" description="Helical" evidence="1">
    <location>
        <begin position="145"/>
        <end position="166"/>
    </location>
</feature>
<evidence type="ECO:0000313" key="3">
    <source>
        <dbReference type="Proteomes" id="UP001151582"/>
    </source>
</evidence>
<keyword evidence="3" id="KW-1185">Reference proteome</keyword>
<dbReference type="Proteomes" id="UP001151582">
    <property type="component" value="Unassembled WGS sequence"/>
</dbReference>
<keyword evidence="1" id="KW-1133">Transmembrane helix</keyword>
<evidence type="ECO:0000313" key="2">
    <source>
        <dbReference type="EMBL" id="KAJ1979810.1"/>
    </source>
</evidence>
<dbReference type="GO" id="GO:0005739">
    <property type="term" value="C:mitochondrion"/>
    <property type="evidence" value="ECO:0007669"/>
    <property type="project" value="TreeGrafter"/>
</dbReference>
<dbReference type="Pfam" id="PF10306">
    <property type="entry name" value="FLILHELTA"/>
    <property type="match status" value="1"/>
</dbReference>
<reference evidence="2" key="1">
    <citation type="submission" date="2022-07" db="EMBL/GenBank/DDBJ databases">
        <title>Phylogenomic reconstructions and comparative analyses of Kickxellomycotina fungi.</title>
        <authorList>
            <person name="Reynolds N.K."/>
            <person name="Stajich J.E."/>
            <person name="Barry K."/>
            <person name="Grigoriev I.V."/>
            <person name="Crous P."/>
            <person name="Smith M.E."/>
        </authorList>
    </citation>
    <scope>NUCLEOTIDE SEQUENCE</scope>
    <source>
        <strain evidence="2">RSA 567</strain>
    </source>
</reference>
<evidence type="ECO:0000256" key="1">
    <source>
        <dbReference type="SAM" id="Phobius"/>
    </source>
</evidence>